<keyword evidence="2" id="KW-1185">Reference proteome</keyword>
<dbReference type="InParanoid" id="A0LHR7"/>
<protein>
    <submittedName>
        <fullName evidence="1">Uncharacterized protein</fullName>
    </submittedName>
</protein>
<organism evidence="1 2">
    <name type="scientific">Syntrophobacter fumaroxidans (strain DSM 10017 / MPOB)</name>
    <dbReference type="NCBI Taxonomy" id="335543"/>
    <lineage>
        <taxon>Bacteria</taxon>
        <taxon>Pseudomonadati</taxon>
        <taxon>Thermodesulfobacteriota</taxon>
        <taxon>Syntrophobacteria</taxon>
        <taxon>Syntrophobacterales</taxon>
        <taxon>Syntrophobacteraceae</taxon>
        <taxon>Syntrophobacter</taxon>
    </lineage>
</organism>
<evidence type="ECO:0000313" key="2">
    <source>
        <dbReference type="Proteomes" id="UP000001784"/>
    </source>
</evidence>
<sequence>MIDRHLRSGLFFRKPPARHLSMFCCERPSHGVLFRLARGTPRLGGGREAFRCNLSGSLKRAWPRPPHHPPIPRSVIVNDNRYSRDGNKGLAALRRESPVHEVLPDGRFFPSLAISSKH</sequence>
<dbReference type="STRING" id="335543.Sfum_1277"/>
<reference evidence="1 2" key="1">
    <citation type="submission" date="2006-10" db="EMBL/GenBank/DDBJ databases">
        <title>Complete sequence of Syntrophobacter fumaroxidans MPOB.</title>
        <authorList>
            <consortium name="US DOE Joint Genome Institute"/>
            <person name="Copeland A."/>
            <person name="Lucas S."/>
            <person name="Lapidus A."/>
            <person name="Barry K."/>
            <person name="Detter J.C."/>
            <person name="Glavina del Rio T."/>
            <person name="Hammon N."/>
            <person name="Israni S."/>
            <person name="Pitluck S."/>
            <person name="Goltsman E.G."/>
            <person name="Martinez M."/>
            <person name="Schmutz J."/>
            <person name="Larimer F."/>
            <person name="Land M."/>
            <person name="Hauser L."/>
            <person name="Kyrpides N."/>
            <person name="Kim E."/>
            <person name="Boone D.R."/>
            <person name="Brockman F."/>
            <person name="Culley D."/>
            <person name="Ferry J."/>
            <person name="Gunsalus R."/>
            <person name="McInerney M.J."/>
            <person name="Morrison M."/>
            <person name="Plugge C."/>
            <person name="Rohlin L."/>
            <person name="Scholten J."/>
            <person name="Sieber J."/>
            <person name="Stams A.J.M."/>
            <person name="Worm P."/>
            <person name="Henstra A.M."/>
            <person name="Richardson P."/>
        </authorList>
    </citation>
    <scope>NUCLEOTIDE SEQUENCE [LARGE SCALE GENOMIC DNA]</scope>
    <source>
        <strain evidence="2">DSM 10017 / MPOB</strain>
    </source>
</reference>
<dbReference type="HOGENOM" id="CLU_2071998_0_0_7"/>
<dbReference type="Proteomes" id="UP000001784">
    <property type="component" value="Chromosome"/>
</dbReference>
<dbReference type="EMBL" id="CP000478">
    <property type="protein sequence ID" value="ABK16969.1"/>
    <property type="molecule type" value="Genomic_DNA"/>
</dbReference>
<proteinExistence type="predicted"/>
<dbReference type="KEGG" id="sfu:Sfum_1277"/>
<name>A0LHR7_SYNFM</name>
<accession>A0LHR7</accession>
<gene>
    <name evidence="1" type="ordered locus">Sfum_1277</name>
</gene>
<dbReference type="AlphaFoldDB" id="A0LHR7"/>
<evidence type="ECO:0000313" key="1">
    <source>
        <dbReference type="EMBL" id="ABK16969.1"/>
    </source>
</evidence>